<dbReference type="Proteomes" id="UP001199795">
    <property type="component" value="Unassembled WGS sequence"/>
</dbReference>
<feature type="transmembrane region" description="Helical" evidence="1">
    <location>
        <begin position="347"/>
        <end position="365"/>
    </location>
</feature>
<dbReference type="EMBL" id="JAKKDU010000013">
    <property type="protein sequence ID" value="MCF7568969.1"/>
    <property type="molecule type" value="Genomic_DNA"/>
</dbReference>
<evidence type="ECO:0000313" key="2">
    <source>
        <dbReference type="EMBL" id="MCF7568969.1"/>
    </source>
</evidence>
<keyword evidence="3" id="KW-1185">Reference proteome</keyword>
<keyword evidence="1" id="KW-1133">Transmembrane helix</keyword>
<feature type="transmembrane region" description="Helical" evidence="1">
    <location>
        <begin position="400"/>
        <end position="419"/>
    </location>
</feature>
<feature type="transmembrane region" description="Helical" evidence="1">
    <location>
        <begin position="136"/>
        <end position="152"/>
    </location>
</feature>
<accession>A0AAE3ERB7</accession>
<keyword evidence="1" id="KW-0472">Membrane</keyword>
<dbReference type="AlphaFoldDB" id="A0AAE3ERB7"/>
<feature type="transmembrane region" description="Helical" evidence="1">
    <location>
        <begin position="6"/>
        <end position="23"/>
    </location>
</feature>
<proteinExistence type="predicted"/>
<feature type="transmembrane region" description="Helical" evidence="1">
    <location>
        <begin position="371"/>
        <end position="388"/>
    </location>
</feature>
<feature type="transmembrane region" description="Helical" evidence="1">
    <location>
        <begin position="51"/>
        <end position="73"/>
    </location>
</feature>
<sequence length="423" mass="49701">MNERYANSMFIVFIVSWVVRLIYSNKNFNPNAVGDPDRYFRSFKFYLEHDFYTVVSQGSSLLYNVVISFFYSITHNVSLSFFCTNFISVLLVVGLGVAILFKINKKIQSKYIYVIVAIYAFNVLELNAYQKASNDMFQAVFLLAIFYVFFIFKEKTIPYKYFIIGVFAALCTLIRPTSLILIVLIFVSIFVKGLISNNNYKYIARCYLLFLAPLIFLMLIFHYPAIKENNKLGFYSKNFNKNLNWTQRNYLGIKRMQSGEIPIHKNSIFRKTTFAYVRNYLNENGSESLPKNQIEFLKKDPLLYFQMVVYNVTYASAKYFRYYAFLLVIPILCLFKQPILIKSKLPIYMFFVVILIISLVCFTLIEYRWFTGYGILLSLGLLYGLHFFKTSNLEKIFRSVVYSSLLIISVFNFLLTFFIKSSY</sequence>
<comment type="caution">
    <text evidence="2">The sequence shown here is derived from an EMBL/GenBank/DDBJ whole genome shotgun (WGS) entry which is preliminary data.</text>
</comment>
<gene>
    <name evidence="2" type="ORF">L3X37_11430</name>
</gene>
<feature type="transmembrane region" description="Helical" evidence="1">
    <location>
        <begin position="111"/>
        <end position="130"/>
    </location>
</feature>
<evidence type="ECO:0000313" key="3">
    <source>
        <dbReference type="Proteomes" id="UP001199795"/>
    </source>
</evidence>
<protein>
    <submittedName>
        <fullName evidence="2">Uncharacterized protein</fullName>
    </submittedName>
</protein>
<name>A0AAE3ERB7_9FLAO</name>
<organism evidence="2 3">
    <name type="scientific">Wocania arenilitoris</name>
    <dbReference type="NCBI Taxonomy" id="2044858"/>
    <lineage>
        <taxon>Bacteria</taxon>
        <taxon>Pseudomonadati</taxon>
        <taxon>Bacteroidota</taxon>
        <taxon>Flavobacteriia</taxon>
        <taxon>Flavobacteriales</taxon>
        <taxon>Flavobacteriaceae</taxon>
        <taxon>Wocania</taxon>
    </lineage>
</organism>
<feature type="transmembrane region" description="Helical" evidence="1">
    <location>
        <begin position="79"/>
        <end position="99"/>
    </location>
</feature>
<feature type="transmembrane region" description="Helical" evidence="1">
    <location>
        <begin position="161"/>
        <end position="190"/>
    </location>
</feature>
<feature type="transmembrane region" description="Helical" evidence="1">
    <location>
        <begin position="323"/>
        <end position="340"/>
    </location>
</feature>
<evidence type="ECO:0000256" key="1">
    <source>
        <dbReference type="SAM" id="Phobius"/>
    </source>
</evidence>
<reference evidence="2" key="1">
    <citation type="submission" date="2022-01" db="EMBL/GenBank/DDBJ databases">
        <title>Draft genome sequence of Sabulilitoribacter arenilitoris KCTC 52401.</title>
        <authorList>
            <person name="Oh J.-S."/>
        </authorList>
    </citation>
    <scope>NUCLEOTIDE SEQUENCE</scope>
    <source>
        <strain evidence="2">HMF6543</strain>
    </source>
</reference>
<keyword evidence="1" id="KW-0812">Transmembrane</keyword>
<feature type="transmembrane region" description="Helical" evidence="1">
    <location>
        <begin position="202"/>
        <end position="221"/>
    </location>
</feature>
<dbReference type="RefSeq" id="WP_237240305.1">
    <property type="nucleotide sequence ID" value="NZ_JAKKDU010000013.1"/>
</dbReference>